<dbReference type="InterPro" id="IPR050706">
    <property type="entry name" value="Cyclic-di-GMP_PDE-like"/>
</dbReference>
<dbReference type="InterPro" id="IPR036388">
    <property type="entry name" value="WH-like_DNA-bd_sf"/>
</dbReference>
<dbReference type="PROSITE" id="PS50110">
    <property type="entry name" value="RESPONSE_REGULATORY"/>
    <property type="match status" value="1"/>
</dbReference>
<evidence type="ECO:0000259" key="5">
    <source>
        <dbReference type="PROSITE" id="PS50883"/>
    </source>
</evidence>
<dbReference type="Gene3D" id="3.20.20.450">
    <property type="entry name" value="EAL domain"/>
    <property type="match status" value="1"/>
</dbReference>
<gene>
    <name evidence="6" type="ORF">CRN52_02720</name>
</gene>
<dbReference type="PROSITE" id="PS00622">
    <property type="entry name" value="HTH_LUXR_1"/>
    <property type="match status" value="1"/>
</dbReference>
<dbReference type="SUPFAM" id="SSF52172">
    <property type="entry name" value="CheY-like"/>
    <property type="match status" value="2"/>
</dbReference>
<evidence type="ECO:0000313" key="6">
    <source>
        <dbReference type="EMBL" id="POB49663.1"/>
    </source>
</evidence>
<dbReference type="CDD" id="cd06170">
    <property type="entry name" value="LuxR_C_like"/>
    <property type="match status" value="1"/>
</dbReference>
<dbReference type="Gene3D" id="1.10.10.10">
    <property type="entry name" value="Winged helix-like DNA-binding domain superfamily/Winged helix DNA-binding domain"/>
    <property type="match status" value="1"/>
</dbReference>
<dbReference type="EMBL" id="PDGH01000027">
    <property type="protein sequence ID" value="POB49663.1"/>
    <property type="molecule type" value="Genomic_DNA"/>
</dbReference>
<organism evidence="6 7">
    <name type="scientific">Vibrio vulnificus</name>
    <dbReference type="NCBI Taxonomy" id="672"/>
    <lineage>
        <taxon>Bacteria</taxon>
        <taxon>Pseudomonadati</taxon>
        <taxon>Pseudomonadota</taxon>
        <taxon>Gammaproteobacteria</taxon>
        <taxon>Vibrionales</taxon>
        <taxon>Vibrionaceae</taxon>
        <taxon>Vibrio</taxon>
    </lineage>
</organism>
<dbReference type="GO" id="GO:0000160">
    <property type="term" value="P:phosphorelay signal transduction system"/>
    <property type="evidence" value="ECO:0007669"/>
    <property type="project" value="InterPro"/>
</dbReference>
<dbReference type="SMART" id="SM00421">
    <property type="entry name" value="HTH_LUXR"/>
    <property type="match status" value="1"/>
</dbReference>
<dbReference type="InterPro" id="IPR011006">
    <property type="entry name" value="CheY-like_superfamily"/>
</dbReference>
<feature type="domain" description="EAL" evidence="5">
    <location>
        <begin position="135"/>
        <end position="384"/>
    </location>
</feature>
<dbReference type="GO" id="GO:0071111">
    <property type="term" value="F:cyclic-guanylate-specific phosphodiesterase activity"/>
    <property type="evidence" value="ECO:0007669"/>
    <property type="project" value="InterPro"/>
</dbReference>
<feature type="domain" description="Response regulatory" evidence="4">
    <location>
        <begin position="2"/>
        <end position="122"/>
    </location>
</feature>
<dbReference type="Proteomes" id="UP000237466">
    <property type="component" value="Unassembled WGS sequence"/>
</dbReference>
<dbReference type="PANTHER" id="PTHR33121:SF70">
    <property type="entry name" value="SIGNALING PROTEIN YKOW"/>
    <property type="match status" value="1"/>
</dbReference>
<dbReference type="InterPro" id="IPR035919">
    <property type="entry name" value="EAL_sf"/>
</dbReference>
<sequence>MRILIVEDERIQSTSLKLKLASLNYCDVQVADNGEEALELCAKQRFSLIFCDIHMPEMDGISLLTQLSEQSHRPAIVILSAVEDAVLELTKNMCSLAGFPYVDVLKKPFSIESLYNVINHYASSKQRTVEPSIQHSLRCEEVEVAFETDQIFNYYQPQYDFATGAMVGVEALVRLKHPEHGVLSPASFLSVIEQCQWMDRLFWRVLEKAISAISSMSDGLKLSVNISQSNLQQPMCDRVMALCQQYDFDPHRLTLELTEDQVYNGNTVSLANLARLRMHGVGLSIDDFGTGYASLSQLGKLPFNELKIDKGFVFDLVTNYKHQQLTKMCLMLAQSLGLHCVVEGVEDEESWQYLRTLGVDTCQGYYSSPPLTIAELSEQYAKNQSRSLSQESIEGGICALVIDECSVSSSALTKQLQRASSVAQVLIARNLDQAVKTLRDYPVNLVVVDIKFMSDATNYTLLTDIDQRFSGRMILLTEQSNPDIVLLPELTARSTILSKGSALFDTVQEILAHSKLEKTDFSAQQNKLDQLSERELAVAQMLFKGLGNKQIANQLDINQKTVSTYKTRVQTKLGIKSAMELVRFFTLD</sequence>
<dbReference type="Pfam" id="PF00072">
    <property type="entry name" value="Response_reg"/>
    <property type="match status" value="1"/>
</dbReference>
<dbReference type="InterPro" id="IPR001789">
    <property type="entry name" value="Sig_transdc_resp-reg_receiver"/>
</dbReference>
<dbReference type="GO" id="GO:0003677">
    <property type="term" value="F:DNA binding"/>
    <property type="evidence" value="ECO:0007669"/>
    <property type="project" value="UniProtKB-KW"/>
</dbReference>
<dbReference type="Pfam" id="PF00196">
    <property type="entry name" value="GerE"/>
    <property type="match status" value="1"/>
</dbReference>
<evidence type="ECO:0000313" key="7">
    <source>
        <dbReference type="Proteomes" id="UP000237466"/>
    </source>
</evidence>
<reference evidence="6 7" key="1">
    <citation type="journal article" date="2018" name="Front. Microbiol.">
        <title>Phylogeny of Vibrio vulnificus from the Analysis of the Core-Genome: Implications for Intra-Species Taxonomy.</title>
        <authorList>
            <person name="Roig F.J."/>
            <person name="Gonzalez-Candelas F."/>
            <person name="Sanjuan E."/>
            <person name="Fouz B."/>
            <person name="Feil E.J."/>
            <person name="Llorens C."/>
            <person name="Baker-Austin C."/>
            <person name="Oliver J.D."/>
            <person name="Danin-Poleg Y."/>
            <person name="Gibas C.J."/>
            <person name="Kashi Y."/>
            <person name="Gulig P.A."/>
            <person name="Morrison S.S."/>
            <person name="Amaro C."/>
        </authorList>
    </citation>
    <scope>NUCLEOTIDE SEQUENCE [LARGE SCALE GENOMIC DNA]</scope>
    <source>
        <strain evidence="6 7">CECT4608</strain>
    </source>
</reference>
<dbReference type="CDD" id="cd17546">
    <property type="entry name" value="REC_hyHK_CKI1_RcsC-like"/>
    <property type="match status" value="1"/>
</dbReference>
<dbReference type="PANTHER" id="PTHR33121">
    <property type="entry name" value="CYCLIC DI-GMP PHOSPHODIESTERASE PDEF"/>
    <property type="match status" value="1"/>
</dbReference>
<dbReference type="AlphaFoldDB" id="A0A2S3R7H4"/>
<dbReference type="InterPro" id="IPR001633">
    <property type="entry name" value="EAL_dom"/>
</dbReference>
<keyword evidence="2" id="KW-0597">Phosphoprotein</keyword>
<keyword evidence="1" id="KW-0238">DNA-binding</keyword>
<dbReference type="Pfam" id="PF00563">
    <property type="entry name" value="EAL"/>
    <property type="match status" value="1"/>
</dbReference>
<dbReference type="SMART" id="SM00052">
    <property type="entry name" value="EAL"/>
    <property type="match status" value="1"/>
</dbReference>
<evidence type="ECO:0000259" key="4">
    <source>
        <dbReference type="PROSITE" id="PS50110"/>
    </source>
</evidence>
<accession>A0A2S3R7H4</accession>
<feature type="modified residue" description="4-aspartylphosphate" evidence="2">
    <location>
        <position position="52"/>
    </location>
</feature>
<evidence type="ECO:0000259" key="3">
    <source>
        <dbReference type="PROSITE" id="PS50043"/>
    </source>
</evidence>
<dbReference type="InterPro" id="IPR000792">
    <property type="entry name" value="Tscrpt_reg_LuxR_C"/>
</dbReference>
<dbReference type="Gene3D" id="3.40.50.2300">
    <property type="match status" value="2"/>
</dbReference>
<dbReference type="PRINTS" id="PR00038">
    <property type="entry name" value="HTHLUXR"/>
</dbReference>
<dbReference type="SUPFAM" id="SSF141868">
    <property type="entry name" value="EAL domain-like"/>
    <property type="match status" value="1"/>
</dbReference>
<dbReference type="CDD" id="cd01948">
    <property type="entry name" value="EAL"/>
    <property type="match status" value="1"/>
</dbReference>
<protein>
    <submittedName>
        <fullName evidence="6">Diguanylate phosphodiesterase</fullName>
    </submittedName>
</protein>
<dbReference type="PROSITE" id="PS50043">
    <property type="entry name" value="HTH_LUXR_2"/>
    <property type="match status" value="1"/>
</dbReference>
<dbReference type="PROSITE" id="PS50883">
    <property type="entry name" value="EAL"/>
    <property type="match status" value="1"/>
</dbReference>
<name>A0A2S3R7H4_VIBVL</name>
<evidence type="ECO:0000256" key="2">
    <source>
        <dbReference type="PROSITE-ProRule" id="PRU00169"/>
    </source>
</evidence>
<feature type="domain" description="HTH luxR-type" evidence="3">
    <location>
        <begin position="524"/>
        <end position="588"/>
    </location>
</feature>
<dbReference type="GO" id="GO:0006355">
    <property type="term" value="P:regulation of DNA-templated transcription"/>
    <property type="evidence" value="ECO:0007669"/>
    <property type="project" value="InterPro"/>
</dbReference>
<dbReference type="InterPro" id="IPR016032">
    <property type="entry name" value="Sig_transdc_resp-reg_C-effctor"/>
</dbReference>
<dbReference type="SMART" id="SM00448">
    <property type="entry name" value="REC"/>
    <property type="match status" value="1"/>
</dbReference>
<comment type="caution">
    <text evidence="6">The sequence shown here is derived from an EMBL/GenBank/DDBJ whole genome shotgun (WGS) entry which is preliminary data.</text>
</comment>
<dbReference type="RefSeq" id="WP_103199774.1">
    <property type="nucleotide sequence ID" value="NZ_PDGH01000027.1"/>
</dbReference>
<proteinExistence type="predicted"/>
<dbReference type="SUPFAM" id="SSF46894">
    <property type="entry name" value="C-terminal effector domain of the bipartite response regulators"/>
    <property type="match status" value="1"/>
</dbReference>
<evidence type="ECO:0000256" key="1">
    <source>
        <dbReference type="ARBA" id="ARBA00023125"/>
    </source>
</evidence>